<feature type="compositionally biased region" description="Basic and acidic residues" evidence="1">
    <location>
        <begin position="32"/>
        <end position="49"/>
    </location>
</feature>
<dbReference type="InterPro" id="IPR010255">
    <property type="entry name" value="Haem_peroxidase_sf"/>
</dbReference>
<dbReference type="Proteomes" id="UP001341840">
    <property type="component" value="Unassembled WGS sequence"/>
</dbReference>
<dbReference type="Gene3D" id="1.10.520.10">
    <property type="match status" value="1"/>
</dbReference>
<reference evidence="2 3" key="1">
    <citation type="journal article" date="2023" name="Plants (Basel)">
        <title>Bridging the Gap: Combining Genomics and Transcriptomics Approaches to Understand Stylosanthes scabra, an Orphan Legume from the Brazilian Caatinga.</title>
        <authorList>
            <person name="Ferreira-Neto J.R.C."/>
            <person name="da Silva M.D."/>
            <person name="Binneck E."/>
            <person name="de Melo N.F."/>
            <person name="da Silva R.H."/>
            <person name="de Melo A.L.T.M."/>
            <person name="Pandolfi V."/>
            <person name="Bustamante F.O."/>
            <person name="Brasileiro-Vidal A.C."/>
            <person name="Benko-Iseppon A.M."/>
        </authorList>
    </citation>
    <scope>NUCLEOTIDE SEQUENCE [LARGE SCALE GENOMIC DNA]</scope>
    <source>
        <tissue evidence="2">Leaves</tissue>
    </source>
</reference>
<organism evidence="2 3">
    <name type="scientific">Stylosanthes scabra</name>
    <dbReference type="NCBI Taxonomy" id="79078"/>
    <lineage>
        <taxon>Eukaryota</taxon>
        <taxon>Viridiplantae</taxon>
        <taxon>Streptophyta</taxon>
        <taxon>Embryophyta</taxon>
        <taxon>Tracheophyta</taxon>
        <taxon>Spermatophyta</taxon>
        <taxon>Magnoliopsida</taxon>
        <taxon>eudicotyledons</taxon>
        <taxon>Gunneridae</taxon>
        <taxon>Pentapetalae</taxon>
        <taxon>rosids</taxon>
        <taxon>fabids</taxon>
        <taxon>Fabales</taxon>
        <taxon>Fabaceae</taxon>
        <taxon>Papilionoideae</taxon>
        <taxon>50 kb inversion clade</taxon>
        <taxon>dalbergioids sensu lato</taxon>
        <taxon>Dalbergieae</taxon>
        <taxon>Pterocarpus clade</taxon>
        <taxon>Stylosanthes</taxon>
    </lineage>
</organism>
<name>A0ABU6QST2_9FABA</name>
<sequence>MAIDQRIPASLLRLHFHDCFVIEVLFEEKSSTKALKKADSDDQSLERRGVGPARPL</sequence>
<evidence type="ECO:0000313" key="3">
    <source>
        <dbReference type="Proteomes" id="UP001341840"/>
    </source>
</evidence>
<evidence type="ECO:0008006" key="4">
    <source>
        <dbReference type="Google" id="ProtNLM"/>
    </source>
</evidence>
<evidence type="ECO:0000256" key="1">
    <source>
        <dbReference type="SAM" id="MobiDB-lite"/>
    </source>
</evidence>
<dbReference type="SUPFAM" id="SSF48113">
    <property type="entry name" value="Heme-dependent peroxidases"/>
    <property type="match status" value="1"/>
</dbReference>
<accession>A0ABU6QST2</accession>
<keyword evidence="3" id="KW-1185">Reference proteome</keyword>
<evidence type="ECO:0000313" key="2">
    <source>
        <dbReference type="EMBL" id="MED6115104.1"/>
    </source>
</evidence>
<gene>
    <name evidence="2" type="ORF">PIB30_086955</name>
</gene>
<protein>
    <recommendedName>
        <fullName evidence="4">Peroxidase</fullName>
    </recommendedName>
</protein>
<dbReference type="EMBL" id="JASCZI010001511">
    <property type="protein sequence ID" value="MED6115104.1"/>
    <property type="molecule type" value="Genomic_DNA"/>
</dbReference>
<comment type="caution">
    <text evidence="2">The sequence shown here is derived from an EMBL/GenBank/DDBJ whole genome shotgun (WGS) entry which is preliminary data.</text>
</comment>
<feature type="region of interest" description="Disordered" evidence="1">
    <location>
        <begin position="32"/>
        <end position="56"/>
    </location>
</feature>
<proteinExistence type="predicted"/>